<feature type="region of interest" description="Disordered" evidence="1">
    <location>
        <begin position="249"/>
        <end position="399"/>
    </location>
</feature>
<dbReference type="Ensembl" id="ENSEBUT00000007025.1">
    <property type="protein sequence ID" value="ENSEBUP00000006568.1"/>
    <property type="gene ID" value="ENSEBUG00000004344.1"/>
</dbReference>
<feature type="region of interest" description="Disordered" evidence="1">
    <location>
        <begin position="1"/>
        <end position="76"/>
    </location>
</feature>
<dbReference type="InterPro" id="IPR026092">
    <property type="entry name" value="RAI2/SOBP"/>
</dbReference>
<reference evidence="2" key="1">
    <citation type="submission" date="2025-08" db="UniProtKB">
        <authorList>
            <consortium name="Ensembl"/>
        </authorList>
    </citation>
    <scope>IDENTIFICATION</scope>
</reference>
<feature type="compositionally biased region" description="Basic and acidic residues" evidence="1">
    <location>
        <begin position="447"/>
        <end position="468"/>
    </location>
</feature>
<feature type="region of interest" description="Disordered" evidence="1">
    <location>
        <begin position="447"/>
        <end position="477"/>
    </location>
</feature>
<dbReference type="GO" id="GO:0005634">
    <property type="term" value="C:nucleus"/>
    <property type="evidence" value="ECO:0007669"/>
    <property type="project" value="TreeGrafter"/>
</dbReference>
<feature type="compositionally biased region" description="Basic and acidic residues" evidence="1">
    <location>
        <begin position="1"/>
        <end position="13"/>
    </location>
</feature>
<evidence type="ECO:0000256" key="1">
    <source>
        <dbReference type="SAM" id="MobiDB-lite"/>
    </source>
</evidence>
<sequence>MREGDRDGRLCEKRSRKPARPLKRKLRVGQEQPKASNKSETELCQDDEGRVGTSLSGTGHNEVVKEEKMESSQGDGEMMLGNDCQRNEPPCEPPEPSRFLGKNRENLGDCGRDLEDVDVERGLSPPSVAHAIVPLMASSSTPTDTEEVASSVVCAWCHQPCIGRYSLPMAGEMRSFCSDKCFSAGRRAHFKRSKVCDWCKQLRPTLDHLGFGDGDGRLRFCSAQCLQRYKMDIFYTETRANLPSSGAKISLDLPHCERRPPTTSPSSQDTRSPIPPQGPENNVYPIQLSPLPVESKRSVMHSPSASTQPKRAKESKASFSAPMLPVAAQPRKQPSGSPSMPSCPDQTPVSSTSPARTTCQQSTETRIHTPATINGPIPPTIPNLHRAPPPLADQPGRAPGFMTSFSQLVPPPTLILPYPILVPLPIPIPIPIPVPFPAPGASTVRIKEEQQDTVRNGKENENTRKEGSSETTNHCLGNFNRDNDEICKVLLTQSTDSSLQTPTVDSNKVPNQDNIEAKLKCPSISRLLSSSRPSSKQMSLLQVRPTSLTSPSISQGPSVPCVHELPCADCTRARLAQAPK</sequence>
<keyword evidence="3" id="KW-1185">Reference proteome</keyword>
<dbReference type="AlphaFoldDB" id="A0A8C4NEL1"/>
<dbReference type="PANTHER" id="PTHR23186:SF4">
    <property type="entry name" value="GH22790P"/>
    <property type="match status" value="1"/>
</dbReference>
<name>A0A8C4NEL1_EPTBU</name>
<dbReference type="GO" id="GO:0048513">
    <property type="term" value="P:animal organ development"/>
    <property type="evidence" value="ECO:0007669"/>
    <property type="project" value="TreeGrafter"/>
</dbReference>
<feature type="compositionally biased region" description="Pro residues" evidence="1">
    <location>
        <begin position="376"/>
        <end position="392"/>
    </location>
</feature>
<reference evidence="2" key="2">
    <citation type="submission" date="2025-09" db="UniProtKB">
        <authorList>
            <consortium name="Ensembl"/>
        </authorList>
    </citation>
    <scope>IDENTIFICATION</scope>
</reference>
<proteinExistence type="predicted"/>
<accession>A0A8C4NEL1</accession>
<feature type="compositionally biased region" description="Polar residues" evidence="1">
    <location>
        <begin position="332"/>
        <end position="364"/>
    </location>
</feature>
<evidence type="ECO:0000313" key="2">
    <source>
        <dbReference type="Ensembl" id="ENSEBUP00000006568.1"/>
    </source>
</evidence>
<feature type="compositionally biased region" description="Basic residues" evidence="1">
    <location>
        <begin position="14"/>
        <end position="27"/>
    </location>
</feature>
<organism evidence="2 3">
    <name type="scientific">Eptatretus burgeri</name>
    <name type="common">Inshore hagfish</name>
    <dbReference type="NCBI Taxonomy" id="7764"/>
    <lineage>
        <taxon>Eukaryota</taxon>
        <taxon>Metazoa</taxon>
        <taxon>Chordata</taxon>
        <taxon>Craniata</taxon>
        <taxon>Vertebrata</taxon>
        <taxon>Cyclostomata</taxon>
        <taxon>Myxini</taxon>
        <taxon>Myxiniformes</taxon>
        <taxon>Myxinidae</taxon>
        <taxon>Eptatretinae</taxon>
        <taxon>Eptatretus</taxon>
    </lineage>
</organism>
<evidence type="ECO:0000313" key="3">
    <source>
        <dbReference type="Proteomes" id="UP000694388"/>
    </source>
</evidence>
<dbReference type="PANTHER" id="PTHR23186">
    <property type="entry name" value="RETINOIC ACID-INDUCED PROTEIN 2"/>
    <property type="match status" value="1"/>
</dbReference>
<dbReference type="Pfam" id="PF15279">
    <property type="entry name" value="SOBP"/>
    <property type="match status" value="2"/>
</dbReference>
<evidence type="ECO:0008006" key="4">
    <source>
        <dbReference type="Google" id="ProtNLM"/>
    </source>
</evidence>
<dbReference type="GeneTree" id="ENSGT00940000154164"/>
<dbReference type="Proteomes" id="UP000694388">
    <property type="component" value="Unplaced"/>
</dbReference>
<protein>
    <recommendedName>
        <fullName evidence="4">Sine oculis-binding protein homolog</fullName>
    </recommendedName>
</protein>